<evidence type="ECO:0000313" key="1">
    <source>
        <dbReference type="EMBL" id="KAI4366856.1"/>
    </source>
</evidence>
<organism evidence="1 2">
    <name type="scientific">Melastoma candidum</name>
    <dbReference type="NCBI Taxonomy" id="119954"/>
    <lineage>
        <taxon>Eukaryota</taxon>
        <taxon>Viridiplantae</taxon>
        <taxon>Streptophyta</taxon>
        <taxon>Embryophyta</taxon>
        <taxon>Tracheophyta</taxon>
        <taxon>Spermatophyta</taxon>
        <taxon>Magnoliopsida</taxon>
        <taxon>eudicotyledons</taxon>
        <taxon>Gunneridae</taxon>
        <taxon>Pentapetalae</taxon>
        <taxon>rosids</taxon>
        <taxon>malvids</taxon>
        <taxon>Myrtales</taxon>
        <taxon>Melastomataceae</taxon>
        <taxon>Melastomatoideae</taxon>
        <taxon>Melastomateae</taxon>
        <taxon>Melastoma</taxon>
    </lineage>
</organism>
<gene>
    <name evidence="1" type="ORF">MLD38_022669</name>
</gene>
<accession>A0ACB9QK37</accession>
<dbReference type="EMBL" id="CM042885">
    <property type="protein sequence ID" value="KAI4366856.1"/>
    <property type="molecule type" value="Genomic_DNA"/>
</dbReference>
<keyword evidence="2" id="KW-1185">Reference proteome</keyword>
<dbReference type="Proteomes" id="UP001057402">
    <property type="component" value="Chromosome 6"/>
</dbReference>
<protein>
    <submittedName>
        <fullName evidence="1">Uncharacterized protein</fullName>
    </submittedName>
</protein>
<comment type="caution">
    <text evidence="1">The sequence shown here is derived from an EMBL/GenBank/DDBJ whole genome shotgun (WGS) entry which is preliminary data.</text>
</comment>
<evidence type="ECO:0000313" key="2">
    <source>
        <dbReference type="Proteomes" id="UP001057402"/>
    </source>
</evidence>
<reference evidence="2" key="1">
    <citation type="journal article" date="2023" name="Front. Plant Sci.">
        <title>Chromosomal-level genome assembly of Melastoma candidum provides insights into trichome evolution.</title>
        <authorList>
            <person name="Zhong Y."/>
            <person name="Wu W."/>
            <person name="Sun C."/>
            <person name="Zou P."/>
            <person name="Liu Y."/>
            <person name="Dai S."/>
            <person name="Zhou R."/>
        </authorList>
    </citation>
    <scope>NUCLEOTIDE SEQUENCE [LARGE SCALE GENOMIC DNA]</scope>
</reference>
<name>A0ACB9QK37_9MYRT</name>
<sequence>MGRGRGQGSNNNRSLWTAEEDKVLIDYVQSHGHGRWNSISKRTGLKRCGKSCRLRWINYLCPDVKRDGFTPEEEDLIVRLHNLLGNRWSLIAKRVPGRTDNQVKNHWNSHLSKKLEMIKGTVATAGASPDTCASIAVKDAGGSVGEDPQRNATVFETVEIPAAEDQQGRDCCWDFDIDVTALNVMDWLV</sequence>
<proteinExistence type="predicted"/>